<dbReference type="InterPro" id="IPR050330">
    <property type="entry name" value="Bact_OuterMem_StrucFunc"/>
</dbReference>
<accession>A0A1H2X7T1</accession>
<dbReference type="PROSITE" id="PS51123">
    <property type="entry name" value="OMPA_2"/>
    <property type="match status" value="1"/>
</dbReference>
<dbReference type="GO" id="GO:0016020">
    <property type="term" value="C:membrane"/>
    <property type="evidence" value="ECO:0007669"/>
    <property type="project" value="UniProtKB-UniRule"/>
</dbReference>
<keyword evidence="1" id="KW-0472">Membrane</keyword>
<organism evidence="3 4">
    <name type="scientific">Pseudomonas kuykendallii</name>
    <dbReference type="NCBI Taxonomy" id="1007099"/>
    <lineage>
        <taxon>Bacteria</taxon>
        <taxon>Pseudomonadati</taxon>
        <taxon>Pseudomonadota</taxon>
        <taxon>Gammaproteobacteria</taxon>
        <taxon>Pseudomonadales</taxon>
        <taxon>Pseudomonadaceae</taxon>
        <taxon>Pseudomonas</taxon>
    </lineage>
</organism>
<proteinExistence type="predicted"/>
<dbReference type="Gene3D" id="3.30.1330.60">
    <property type="entry name" value="OmpA-like domain"/>
    <property type="match status" value="1"/>
</dbReference>
<reference evidence="4" key="1">
    <citation type="submission" date="2016-10" db="EMBL/GenBank/DDBJ databases">
        <authorList>
            <person name="Varghese N."/>
            <person name="Submissions S."/>
        </authorList>
    </citation>
    <scope>NUCLEOTIDE SEQUENCE [LARGE SCALE GENOMIC DNA]</scope>
    <source>
        <strain evidence="4">NRRL B-59562</strain>
    </source>
</reference>
<dbReference type="SUPFAM" id="SSF103088">
    <property type="entry name" value="OmpA-like"/>
    <property type="match status" value="1"/>
</dbReference>
<keyword evidence="4" id="KW-1185">Reference proteome</keyword>
<gene>
    <name evidence="3" type="ORF">SAMN05216287_1809</name>
</gene>
<dbReference type="Proteomes" id="UP000243778">
    <property type="component" value="Unassembled WGS sequence"/>
</dbReference>
<dbReference type="PANTHER" id="PTHR30329:SF20">
    <property type="entry name" value="EXPORTED PROTEIN"/>
    <property type="match status" value="1"/>
</dbReference>
<dbReference type="InterPro" id="IPR036737">
    <property type="entry name" value="OmpA-like_sf"/>
</dbReference>
<evidence type="ECO:0000313" key="4">
    <source>
        <dbReference type="Proteomes" id="UP000243778"/>
    </source>
</evidence>
<dbReference type="PROSITE" id="PS51257">
    <property type="entry name" value="PROKAR_LIPOPROTEIN"/>
    <property type="match status" value="1"/>
</dbReference>
<protein>
    <submittedName>
        <fullName evidence="3">Outer membrane protein OmpA</fullName>
    </submittedName>
</protein>
<dbReference type="InterPro" id="IPR006665">
    <property type="entry name" value="OmpA-like"/>
</dbReference>
<sequence>MKLFKTTTLILCMIVSGCSTFKSDDAGEKSSSWWPFGKKEAVAEQKKVEMPDPKITQAWLDTYEPQLRETLKGSKFEVERRENLLVITAPVDSSFNPDRPEMLLPVTLGPVTKVAKLVQDDSKTAVLILGHADSSGALDLNRKLSQDRARAFASIFRLSGLKQDRLKQQGVGSDMPRAANDSAQGRSLNRRVEIMLTPQDTLTALLAQYSQPAKAETSVQATPGAPLASGPKIAAVGKVVAADQAK</sequence>
<dbReference type="OrthoDB" id="7030052at2"/>
<name>A0A1H2X7T1_9PSED</name>
<feature type="domain" description="OmpA-like" evidence="2">
    <location>
        <begin position="82"/>
        <end position="200"/>
    </location>
</feature>
<dbReference type="PANTHER" id="PTHR30329">
    <property type="entry name" value="STATOR ELEMENT OF FLAGELLAR MOTOR COMPLEX"/>
    <property type="match status" value="1"/>
</dbReference>
<evidence type="ECO:0000313" key="3">
    <source>
        <dbReference type="EMBL" id="SDW88930.1"/>
    </source>
</evidence>
<evidence type="ECO:0000256" key="1">
    <source>
        <dbReference type="PROSITE-ProRule" id="PRU00473"/>
    </source>
</evidence>
<evidence type="ECO:0000259" key="2">
    <source>
        <dbReference type="PROSITE" id="PS51123"/>
    </source>
</evidence>
<dbReference type="Pfam" id="PF00691">
    <property type="entry name" value="OmpA"/>
    <property type="match status" value="1"/>
</dbReference>
<dbReference type="CDD" id="cd07185">
    <property type="entry name" value="OmpA_C-like"/>
    <property type="match status" value="1"/>
</dbReference>
<dbReference type="STRING" id="1007099.SAMN05216287_1809"/>
<dbReference type="EMBL" id="FNNU01000002">
    <property type="protein sequence ID" value="SDW88930.1"/>
    <property type="molecule type" value="Genomic_DNA"/>
</dbReference>
<dbReference type="AlphaFoldDB" id="A0A1H2X7T1"/>